<dbReference type="HOGENOM" id="CLU_2093888_0_0_5"/>
<reference evidence="1 2" key="1">
    <citation type="journal article" date="2014" name="Genome Announc.">
        <title>Complete genome sequence of Magnetospirillum gryphiswaldense MSR-1.</title>
        <authorList>
            <person name="Wang X."/>
            <person name="Wang Q."/>
            <person name="Zhang W."/>
            <person name="Wang Y."/>
            <person name="Li L."/>
            <person name="Wen T."/>
            <person name="Zhang T."/>
            <person name="Zhang Y."/>
            <person name="Xu J."/>
            <person name="Hu J."/>
            <person name="Li S."/>
            <person name="Liu L."/>
            <person name="Liu J."/>
            <person name="Jiang W."/>
            <person name="Tian J."/>
            <person name="Li Y."/>
            <person name="Schuler D."/>
            <person name="Wang L."/>
            <person name="Li J."/>
        </authorList>
    </citation>
    <scope>NUCLEOTIDE SEQUENCE [LARGE SCALE GENOMIC DNA]</scope>
    <source>
        <strain evidence="2">DSM 6361 / JCM 21280 / NBRC 15271 / MSR-1</strain>
    </source>
</reference>
<dbReference type="AlphaFoldDB" id="V6EXT7"/>
<dbReference type="EMBL" id="HG794546">
    <property type="protein sequence ID" value="CDK98014.1"/>
    <property type="molecule type" value="Genomic_DNA"/>
</dbReference>
<gene>
    <name evidence="1" type="ordered locus">MGMSRv2__0799</name>
</gene>
<evidence type="ECO:0000313" key="1">
    <source>
        <dbReference type="EMBL" id="CDK98014.1"/>
    </source>
</evidence>
<dbReference type="Proteomes" id="UP000018922">
    <property type="component" value="Chromosome I"/>
</dbReference>
<name>V6EXT7_MAGGM</name>
<evidence type="ECO:0008006" key="3">
    <source>
        <dbReference type="Google" id="ProtNLM"/>
    </source>
</evidence>
<dbReference type="STRING" id="1430440.MGMSRv2__0799"/>
<proteinExistence type="predicted"/>
<evidence type="ECO:0000313" key="2">
    <source>
        <dbReference type="Proteomes" id="UP000018922"/>
    </source>
</evidence>
<organism evidence="1 2">
    <name type="scientific">Magnetospirillum gryphiswaldense (strain DSM 6361 / JCM 21280 / NBRC 15271 / MSR-1)</name>
    <dbReference type="NCBI Taxonomy" id="431944"/>
    <lineage>
        <taxon>Bacteria</taxon>
        <taxon>Pseudomonadati</taxon>
        <taxon>Pseudomonadota</taxon>
        <taxon>Alphaproteobacteria</taxon>
        <taxon>Rhodospirillales</taxon>
        <taxon>Rhodospirillaceae</taxon>
        <taxon>Magnetospirillum</taxon>
    </lineage>
</organism>
<keyword evidence="2" id="KW-1185">Reference proteome</keyword>
<accession>V6EXT7</accession>
<sequence length="116" mass="12289">MPPLALGKVEWIIEKGIAMRHVVFAAVAVLLLAGCSTSPRPLVPDTAEGPTSYVCYSSMNSTPEEVRAIAETQCRRTGHGVAGLLGQSWTPLRCGILTPSVAAFQCGSSYSYYGGR</sequence>
<protein>
    <recommendedName>
        <fullName evidence="3">Lipoprotein</fullName>
    </recommendedName>
</protein>
<dbReference type="KEGG" id="mgy:MGMSRv2__0799"/>